<protein>
    <recommendedName>
        <fullName evidence="6">Alpha/beta hydrolase fold-3 domain-containing protein</fullName>
    </recommendedName>
</protein>
<reference evidence="4 5" key="1">
    <citation type="submission" date="2013-07" db="EMBL/GenBank/DDBJ databases">
        <title>The Genome Sequence of Kwoniella mangroviensis CBS10435.</title>
        <authorList>
            <consortium name="The Broad Institute Genome Sequencing Platform"/>
            <person name="Cuomo C."/>
            <person name="Litvintseva A."/>
            <person name="Chen Y."/>
            <person name="Heitman J."/>
            <person name="Sun S."/>
            <person name="Springer D."/>
            <person name="Dromer F."/>
            <person name="Young S.K."/>
            <person name="Zeng Q."/>
            <person name="Gargeya S."/>
            <person name="Fitzgerald M."/>
            <person name="Abouelleil A."/>
            <person name="Alvarado L."/>
            <person name="Berlin A.M."/>
            <person name="Chapman S.B."/>
            <person name="Dewar J."/>
            <person name="Goldberg J."/>
            <person name="Griggs A."/>
            <person name="Gujja S."/>
            <person name="Hansen M."/>
            <person name="Howarth C."/>
            <person name="Imamovic A."/>
            <person name="Larimer J."/>
            <person name="McCowan C."/>
            <person name="Murphy C."/>
            <person name="Pearson M."/>
            <person name="Priest M."/>
            <person name="Roberts A."/>
            <person name="Saif S."/>
            <person name="Shea T."/>
            <person name="Sykes S."/>
            <person name="Wortman J."/>
            <person name="Nusbaum C."/>
            <person name="Birren B."/>
        </authorList>
    </citation>
    <scope>NUCLEOTIDE SEQUENCE [LARGE SCALE GENOMIC DNA]</scope>
    <source>
        <strain evidence="4 5">CBS 10435</strain>
    </source>
</reference>
<evidence type="ECO:0000259" key="2">
    <source>
        <dbReference type="Pfam" id="PF00326"/>
    </source>
</evidence>
<proteinExistence type="predicted"/>
<evidence type="ECO:0000313" key="4">
    <source>
        <dbReference type="EMBL" id="OCF61756.1"/>
    </source>
</evidence>
<evidence type="ECO:0000256" key="1">
    <source>
        <dbReference type="ARBA" id="ARBA00022801"/>
    </source>
</evidence>
<dbReference type="AlphaFoldDB" id="A0A1B9J1T6"/>
<dbReference type="Gene3D" id="3.40.50.1820">
    <property type="entry name" value="alpha/beta hydrolase"/>
    <property type="match status" value="1"/>
</dbReference>
<dbReference type="OrthoDB" id="19653at2759"/>
<dbReference type="EMBL" id="KI669459">
    <property type="protein sequence ID" value="OCF61756.1"/>
    <property type="molecule type" value="Genomic_DNA"/>
</dbReference>
<dbReference type="Proteomes" id="UP000092583">
    <property type="component" value="Unassembled WGS sequence"/>
</dbReference>
<keyword evidence="1" id="KW-0378">Hydrolase</keyword>
<dbReference type="InterPro" id="IPR029058">
    <property type="entry name" value="AB_hydrolase_fold"/>
</dbReference>
<evidence type="ECO:0008006" key="6">
    <source>
        <dbReference type="Google" id="ProtNLM"/>
    </source>
</evidence>
<dbReference type="SUPFAM" id="SSF53474">
    <property type="entry name" value="alpha/beta-Hydrolases"/>
    <property type="match status" value="1"/>
</dbReference>
<dbReference type="STRING" id="1331196.A0A1B9J1T6"/>
<dbReference type="InterPro" id="IPR049492">
    <property type="entry name" value="BD-FAE-like_dom"/>
</dbReference>
<feature type="domain" description="BD-FAE-like" evidence="3">
    <location>
        <begin position="41"/>
        <end position="142"/>
    </location>
</feature>
<dbReference type="Pfam" id="PF20434">
    <property type="entry name" value="BD-FAE"/>
    <property type="match status" value="1"/>
</dbReference>
<gene>
    <name evidence="4" type="ORF">L486_01417</name>
</gene>
<sequence length="361" mass="40371">MTSDSSTPLTFTYDPINKIDLDVYLPTNDTSQGDEVDVDIKSLPALIFFHGGGLVAGSKKDLYFPSYLKEQCLSKNIIFIAANYRLLLPLSGIEILQDVETLFSYLSSSSTELFSSLQARGFKLNHERLGVVGVSGGDYLARASVVLPPSKIPEKVRPKVYINLYGMGGDWLLDHWIKAKPSMPNLVGAPYDPNKVERILADVNNSKEPEKSESPIRVGGDDQGRLGFLNHWYQTGEYVDYLLNEPGLSRKLELFPYEARFEAVPQDKKWLLLPLEKNRLYPKTMMVHGEKDNLVPVESSKKLQKDLESLGENVLEIQAIYPKDAGHGLLDVGKFPNIVPIPEITVILDRCVDFVGDALRE</sequence>
<dbReference type="GO" id="GO:0008236">
    <property type="term" value="F:serine-type peptidase activity"/>
    <property type="evidence" value="ECO:0007669"/>
    <property type="project" value="InterPro"/>
</dbReference>
<dbReference type="InterPro" id="IPR001375">
    <property type="entry name" value="Peptidase_S9_cat"/>
</dbReference>
<name>A0A1B9J1T6_9TREE</name>
<accession>A0A1B9J1T6</accession>
<feature type="domain" description="Peptidase S9 prolyl oligopeptidase catalytic" evidence="2">
    <location>
        <begin position="274"/>
        <end position="329"/>
    </location>
</feature>
<evidence type="ECO:0000259" key="3">
    <source>
        <dbReference type="Pfam" id="PF20434"/>
    </source>
</evidence>
<reference evidence="5" key="2">
    <citation type="submission" date="2013-12" db="EMBL/GenBank/DDBJ databases">
        <title>Evolution of pathogenesis and genome organization in the Tremellales.</title>
        <authorList>
            <person name="Cuomo C."/>
            <person name="Litvintseva A."/>
            <person name="Heitman J."/>
            <person name="Chen Y."/>
            <person name="Sun S."/>
            <person name="Springer D."/>
            <person name="Dromer F."/>
            <person name="Young S."/>
            <person name="Zeng Q."/>
            <person name="Chapman S."/>
            <person name="Gujja S."/>
            <person name="Saif S."/>
            <person name="Birren B."/>
        </authorList>
    </citation>
    <scope>NUCLEOTIDE SEQUENCE [LARGE SCALE GENOMIC DNA]</scope>
    <source>
        <strain evidence="5">CBS 10435</strain>
    </source>
</reference>
<dbReference type="PANTHER" id="PTHR48081">
    <property type="entry name" value="AB HYDROLASE SUPERFAMILY PROTEIN C4A8.06C"/>
    <property type="match status" value="1"/>
</dbReference>
<dbReference type="InterPro" id="IPR050300">
    <property type="entry name" value="GDXG_lipolytic_enzyme"/>
</dbReference>
<dbReference type="PANTHER" id="PTHR48081:SF3">
    <property type="entry name" value="ALPHA_BETA HYDROLASE FOLD-3 DOMAIN-CONTAINING PROTEIN"/>
    <property type="match status" value="1"/>
</dbReference>
<keyword evidence="5" id="KW-1185">Reference proteome</keyword>
<organism evidence="4 5">
    <name type="scientific">Kwoniella mangroviensis CBS 10435</name>
    <dbReference type="NCBI Taxonomy" id="1331196"/>
    <lineage>
        <taxon>Eukaryota</taxon>
        <taxon>Fungi</taxon>
        <taxon>Dikarya</taxon>
        <taxon>Basidiomycota</taxon>
        <taxon>Agaricomycotina</taxon>
        <taxon>Tremellomycetes</taxon>
        <taxon>Tremellales</taxon>
        <taxon>Cryptococcaceae</taxon>
        <taxon>Kwoniella</taxon>
    </lineage>
</organism>
<dbReference type="GO" id="GO:0006508">
    <property type="term" value="P:proteolysis"/>
    <property type="evidence" value="ECO:0007669"/>
    <property type="project" value="InterPro"/>
</dbReference>
<evidence type="ECO:0000313" key="5">
    <source>
        <dbReference type="Proteomes" id="UP000092583"/>
    </source>
</evidence>
<dbReference type="Pfam" id="PF00326">
    <property type="entry name" value="Peptidase_S9"/>
    <property type="match status" value="1"/>
</dbReference>